<comment type="caution">
    <text evidence="1">The sequence shown here is derived from an EMBL/GenBank/DDBJ whole genome shotgun (WGS) entry which is preliminary data.</text>
</comment>
<dbReference type="EMBL" id="ANNX02000041">
    <property type="protein sequence ID" value="KYC38437.1"/>
    <property type="molecule type" value="Genomic_DNA"/>
</dbReference>
<accession>A0A139X154</accession>
<name>A0A139X154_9CYAN</name>
<reference evidence="1 2" key="1">
    <citation type="journal article" date="2013" name="Genome Biol. Evol.">
        <title>Genomes of Stigonematalean cyanobacteria (subsection V) and the evolution of oxygenic photosynthesis from prokaryotes to plastids.</title>
        <authorList>
            <person name="Dagan T."/>
            <person name="Roettger M."/>
            <person name="Stucken K."/>
            <person name="Landan G."/>
            <person name="Koch R."/>
            <person name="Major P."/>
            <person name="Gould S.B."/>
            <person name="Goremykin V.V."/>
            <person name="Rippka R."/>
            <person name="Tandeau de Marsac N."/>
            <person name="Gugger M."/>
            <person name="Lockhart P.J."/>
            <person name="Allen J.F."/>
            <person name="Brune I."/>
            <person name="Maus I."/>
            <person name="Puhler A."/>
            <person name="Martin W.F."/>
        </authorList>
    </citation>
    <scope>NUCLEOTIDE SEQUENCE [LARGE SCALE GENOMIC DNA]</scope>
    <source>
        <strain evidence="1 2">PCC 7110</strain>
    </source>
</reference>
<sequence>MQIDNTVKIGIEQEYYHQSEDMAMLKTPLSLRPLRLCGSFIKIYFYKLKKIVVVLTIFVRYINEAEPLKMHSQAEPGNEIAKLTSYRAA</sequence>
<gene>
    <name evidence="1" type="ORF">WA1_37315</name>
</gene>
<evidence type="ECO:0000313" key="1">
    <source>
        <dbReference type="EMBL" id="KYC38437.1"/>
    </source>
</evidence>
<organism evidence="1 2">
    <name type="scientific">Scytonema hofmannii PCC 7110</name>
    <dbReference type="NCBI Taxonomy" id="128403"/>
    <lineage>
        <taxon>Bacteria</taxon>
        <taxon>Bacillati</taxon>
        <taxon>Cyanobacteriota</taxon>
        <taxon>Cyanophyceae</taxon>
        <taxon>Nostocales</taxon>
        <taxon>Scytonemataceae</taxon>
        <taxon>Scytonema</taxon>
    </lineage>
</organism>
<proteinExistence type="predicted"/>
<dbReference type="STRING" id="128403.WA1_37315"/>
<dbReference type="Proteomes" id="UP000076925">
    <property type="component" value="Unassembled WGS sequence"/>
</dbReference>
<dbReference type="AlphaFoldDB" id="A0A139X154"/>
<evidence type="ECO:0000313" key="2">
    <source>
        <dbReference type="Proteomes" id="UP000076925"/>
    </source>
</evidence>
<keyword evidence="2" id="KW-1185">Reference proteome</keyword>
<protein>
    <submittedName>
        <fullName evidence="1">Uncharacterized protein</fullName>
    </submittedName>
</protein>